<accession>A0A8H8QTA3</accession>
<keyword evidence="3" id="KW-1185">Reference proteome</keyword>
<dbReference type="Proteomes" id="UP000431533">
    <property type="component" value="Unassembled WGS sequence"/>
</dbReference>
<protein>
    <submittedName>
        <fullName evidence="2">Uncharacterized protein</fullName>
    </submittedName>
</protein>
<evidence type="ECO:0000313" key="2">
    <source>
        <dbReference type="EMBL" id="TVY22382.1"/>
    </source>
</evidence>
<dbReference type="PANTHER" id="PTHR37540">
    <property type="entry name" value="TRANSCRIPTION FACTOR (ACR-2), PUTATIVE-RELATED-RELATED"/>
    <property type="match status" value="1"/>
</dbReference>
<evidence type="ECO:0000313" key="3">
    <source>
        <dbReference type="Proteomes" id="UP000431533"/>
    </source>
</evidence>
<dbReference type="Pfam" id="PF11951">
    <property type="entry name" value="Fungal_trans_2"/>
    <property type="match status" value="1"/>
</dbReference>
<dbReference type="EMBL" id="QGMH01000276">
    <property type="protein sequence ID" value="TVY22382.1"/>
    <property type="molecule type" value="Genomic_DNA"/>
</dbReference>
<sequence length="546" mass="61086">MENPGRPMSKFVTLGGNPAEVASDDSVRRLVRSNASRSTRRGGAGGASLRSNTRTPNTVLVPALHRDLASGKSRFALTSRKPLTRVRRQAPPKSGNSLETEHLNPQNLSSHPTGGQNGSPGSVSSNGALLGSPESLLFKPMYSSSYMSVQTRPKVSVMARQFFSQVVQIQHSHPQSMLNSLEGLFKRDQAIFHASLSIASVFYDTGANDLFHCQQTLNLVARRLSDRALQIKDETIGAVGLLVIHNIFTGSVENSNLHMNGLQQMVEARGGLSQLPTGLRKTLGQYVCLVVRGPYNKKRQTQSDAPIRIDTFHATTWNCHPRFPFIQPHDDLTSVLGESLSSNDLRLLKLYEKNYMTWSKHDVLQVLKIITAVRFSDPLAVFNRLALSDADYLLEYRLLSMPEEKESPNPEFSAGIQQLFRLAVFIYINKVLRAMPPLNLGSIVSRLTDTLRTTLSLDSDRLFNHPDLNILLWTLFIGRVAGRNVGERRYLLRELVRVCGFLDLRRSAEFEKCLDEVGPALQPFKTECEEIWIEIEDFKSTESHYI</sequence>
<name>A0A8H8QTA3_9HELO</name>
<proteinExistence type="predicted"/>
<reference evidence="2 3" key="1">
    <citation type="submission" date="2018-05" db="EMBL/GenBank/DDBJ databases">
        <title>Genome sequencing and assembly of the regulated plant pathogen Lachnellula willkommii and related sister species for the development of diagnostic species identification markers.</title>
        <authorList>
            <person name="Giroux E."/>
            <person name="Bilodeau G."/>
        </authorList>
    </citation>
    <scope>NUCLEOTIDE SEQUENCE [LARGE SCALE GENOMIC DNA]</scope>
    <source>
        <strain evidence="2 3">CBS 185.66</strain>
    </source>
</reference>
<dbReference type="AlphaFoldDB" id="A0A8H8QTA3"/>
<dbReference type="RefSeq" id="XP_031001170.1">
    <property type="nucleotide sequence ID" value="XM_031153887.1"/>
</dbReference>
<feature type="region of interest" description="Disordered" evidence="1">
    <location>
        <begin position="72"/>
        <end position="126"/>
    </location>
</feature>
<dbReference type="OrthoDB" id="4158087at2759"/>
<evidence type="ECO:0000256" key="1">
    <source>
        <dbReference type="SAM" id="MobiDB-lite"/>
    </source>
</evidence>
<feature type="region of interest" description="Disordered" evidence="1">
    <location>
        <begin position="1"/>
        <end position="59"/>
    </location>
</feature>
<comment type="caution">
    <text evidence="2">The sequence shown here is derived from an EMBL/GenBank/DDBJ whole genome shotgun (WGS) entry which is preliminary data.</text>
</comment>
<organism evidence="2 3">
    <name type="scientific">Lachnellula hyalina</name>
    <dbReference type="NCBI Taxonomy" id="1316788"/>
    <lineage>
        <taxon>Eukaryota</taxon>
        <taxon>Fungi</taxon>
        <taxon>Dikarya</taxon>
        <taxon>Ascomycota</taxon>
        <taxon>Pezizomycotina</taxon>
        <taxon>Leotiomycetes</taxon>
        <taxon>Helotiales</taxon>
        <taxon>Lachnaceae</taxon>
        <taxon>Lachnellula</taxon>
    </lineage>
</organism>
<feature type="compositionally biased region" description="Polar residues" evidence="1">
    <location>
        <begin position="94"/>
        <end position="126"/>
    </location>
</feature>
<gene>
    <name evidence="2" type="ORF">LHYA1_G008983</name>
</gene>
<dbReference type="GeneID" id="41989181"/>
<dbReference type="InterPro" id="IPR021858">
    <property type="entry name" value="Fun_TF"/>
</dbReference>
<dbReference type="PANTHER" id="PTHR37540:SF5">
    <property type="entry name" value="TRANSCRIPTION FACTOR DOMAIN-CONTAINING PROTEIN"/>
    <property type="match status" value="1"/>
</dbReference>